<protein>
    <submittedName>
        <fullName evidence="4">G8067 protein</fullName>
    </submittedName>
</protein>
<evidence type="ECO:0000259" key="2">
    <source>
        <dbReference type="Pfam" id="PF04419"/>
    </source>
</evidence>
<dbReference type="SUPFAM" id="SSF118359">
    <property type="entry name" value="Expressed protein At2g23090/F21P24.15"/>
    <property type="match status" value="1"/>
</dbReference>
<dbReference type="PANTHER" id="PTHR33788:SF1">
    <property type="entry name" value="ZINC-BINDING PROTEIN"/>
    <property type="match status" value="1"/>
</dbReference>
<dbReference type="InterPro" id="IPR039438">
    <property type="entry name" value="At2g23090-like_Znf"/>
</dbReference>
<dbReference type="InterPro" id="IPR007513">
    <property type="entry name" value="SERF-like_N"/>
</dbReference>
<dbReference type="Pfam" id="PF12907">
    <property type="entry name" value="zf-met2"/>
    <property type="match status" value="1"/>
</dbReference>
<reference evidence="4 5" key="1">
    <citation type="submission" date="2024-06" db="EMBL/GenBank/DDBJ databases">
        <authorList>
            <person name="Kraege A."/>
            <person name="Thomma B."/>
        </authorList>
    </citation>
    <scope>NUCLEOTIDE SEQUENCE [LARGE SCALE GENOMIC DNA]</scope>
</reference>
<dbReference type="Proteomes" id="UP001497392">
    <property type="component" value="Unassembled WGS sequence"/>
</dbReference>
<proteinExistence type="predicted"/>
<dbReference type="InterPro" id="IPR039713">
    <property type="entry name" value="At2g23090-like"/>
</dbReference>
<evidence type="ECO:0000259" key="3">
    <source>
        <dbReference type="Pfam" id="PF12907"/>
    </source>
</evidence>
<feature type="domain" description="Small EDRK-rich factor-like N-terminal" evidence="2">
    <location>
        <begin position="3"/>
        <end position="37"/>
    </location>
</feature>
<dbReference type="PANTHER" id="PTHR33788">
    <property type="entry name" value="OS07G0114300 PROTEIN"/>
    <property type="match status" value="1"/>
</dbReference>
<sequence>MGGGNAQKTAMARQKAQEKAAKIKKGGTSQLKQNAKAHSYICNICRTAFLCTTNEQMLRDHVAAKHDKSTFEVCFPGYGKA</sequence>
<dbReference type="EMBL" id="CAXHTA020000012">
    <property type="protein sequence ID" value="CAL5225272.1"/>
    <property type="molecule type" value="Genomic_DNA"/>
</dbReference>
<keyword evidence="5" id="KW-1185">Reference proteome</keyword>
<comment type="caution">
    <text evidence="4">The sequence shown here is derived from an EMBL/GenBank/DDBJ whole genome shotgun (WGS) entry which is preliminary data.</text>
</comment>
<evidence type="ECO:0000313" key="4">
    <source>
        <dbReference type="EMBL" id="CAL5225272.1"/>
    </source>
</evidence>
<dbReference type="InterPro" id="IPR026939">
    <property type="entry name" value="ZNF706/At2g23090_sf"/>
</dbReference>
<feature type="domain" description="At2g23090-like zinc-binding" evidence="3">
    <location>
        <begin position="41"/>
        <end position="77"/>
    </location>
</feature>
<evidence type="ECO:0000313" key="5">
    <source>
        <dbReference type="Proteomes" id="UP001497392"/>
    </source>
</evidence>
<accession>A0ABP1G667</accession>
<name>A0ABP1G667_9CHLO</name>
<feature type="region of interest" description="Disordered" evidence="1">
    <location>
        <begin position="1"/>
        <end position="28"/>
    </location>
</feature>
<dbReference type="Gene3D" id="4.10.1050.10">
    <property type="entry name" value="At2g23090-like"/>
    <property type="match status" value="1"/>
</dbReference>
<organism evidence="4 5">
    <name type="scientific">Coccomyxa viridis</name>
    <dbReference type="NCBI Taxonomy" id="1274662"/>
    <lineage>
        <taxon>Eukaryota</taxon>
        <taxon>Viridiplantae</taxon>
        <taxon>Chlorophyta</taxon>
        <taxon>core chlorophytes</taxon>
        <taxon>Trebouxiophyceae</taxon>
        <taxon>Trebouxiophyceae incertae sedis</taxon>
        <taxon>Coccomyxaceae</taxon>
        <taxon>Coccomyxa</taxon>
    </lineage>
</organism>
<gene>
    <name evidence="4" type="primary">g8067</name>
    <name evidence="4" type="ORF">VP750_LOCUS6931</name>
</gene>
<dbReference type="Pfam" id="PF04419">
    <property type="entry name" value="SERF-like_N"/>
    <property type="match status" value="1"/>
</dbReference>
<evidence type="ECO:0000256" key="1">
    <source>
        <dbReference type="SAM" id="MobiDB-lite"/>
    </source>
</evidence>